<evidence type="ECO:0000313" key="1">
    <source>
        <dbReference type="EMBL" id="MBU2691537.1"/>
    </source>
</evidence>
<dbReference type="EMBL" id="JAHJDP010000065">
    <property type="protein sequence ID" value="MBU2691537.1"/>
    <property type="molecule type" value="Genomic_DNA"/>
</dbReference>
<reference evidence="1" key="1">
    <citation type="submission" date="2021-05" db="EMBL/GenBank/DDBJ databases">
        <title>Energy efficiency and biological interactions define the core microbiome of deep oligotrophic groundwater.</title>
        <authorList>
            <person name="Mehrshad M."/>
            <person name="Lopez-Fernandez M."/>
            <person name="Bell E."/>
            <person name="Bernier-Latmani R."/>
            <person name="Bertilsson S."/>
            <person name="Dopson M."/>
        </authorList>
    </citation>
    <scope>NUCLEOTIDE SEQUENCE</scope>
    <source>
        <strain evidence="1">Modern_marine.mb.64</strain>
    </source>
</reference>
<organism evidence="1 2">
    <name type="scientific">Eiseniibacteriota bacterium</name>
    <dbReference type="NCBI Taxonomy" id="2212470"/>
    <lineage>
        <taxon>Bacteria</taxon>
        <taxon>Candidatus Eiseniibacteriota</taxon>
    </lineage>
</organism>
<accession>A0A948W3W3</accession>
<sequence>MTAENCRHAWEIINLRNGYLVTEGCTHCGRRANFFTLEDRNHMDSYVEGKHIWGFLGSSQAVKFDFKCTLCGKEIKLDKVMALMACLDCKEDCLAPKKGREKSGDEDSWVYLALCPDPGHENEECIGSEEIKALNSYFNSRIKTPGKRITIIPCLYRGKIDTCQGEIIADVGMKDLF</sequence>
<gene>
    <name evidence="1" type="ORF">KJ970_11475</name>
</gene>
<evidence type="ECO:0000313" key="2">
    <source>
        <dbReference type="Proteomes" id="UP000777784"/>
    </source>
</evidence>
<protein>
    <submittedName>
        <fullName evidence="1">Uncharacterized protein</fullName>
    </submittedName>
</protein>
<proteinExistence type="predicted"/>
<comment type="caution">
    <text evidence="1">The sequence shown here is derived from an EMBL/GenBank/DDBJ whole genome shotgun (WGS) entry which is preliminary data.</text>
</comment>
<dbReference type="Proteomes" id="UP000777784">
    <property type="component" value="Unassembled WGS sequence"/>
</dbReference>
<dbReference type="AlphaFoldDB" id="A0A948W3W3"/>
<name>A0A948W3W3_UNCEI</name>